<name>A0ACC0CSG9_9PEZI</name>
<protein>
    <submittedName>
        <fullName evidence="1">Uncharacterized protein</fullName>
    </submittedName>
</protein>
<evidence type="ECO:0000313" key="1">
    <source>
        <dbReference type="EMBL" id="KAI6083446.1"/>
    </source>
</evidence>
<reference evidence="1 2" key="1">
    <citation type="journal article" date="2022" name="New Phytol.">
        <title>Ecological generalism drives hyperdiversity of secondary metabolite gene clusters in xylarialean endophytes.</title>
        <authorList>
            <person name="Franco M.E.E."/>
            <person name="Wisecaver J.H."/>
            <person name="Arnold A.E."/>
            <person name="Ju Y.M."/>
            <person name="Slot J.C."/>
            <person name="Ahrendt S."/>
            <person name="Moore L.P."/>
            <person name="Eastman K.E."/>
            <person name="Scott K."/>
            <person name="Konkel Z."/>
            <person name="Mondo S.J."/>
            <person name="Kuo A."/>
            <person name="Hayes R.D."/>
            <person name="Haridas S."/>
            <person name="Andreopoulos B."/>
            <person name="Riley R."/>
            <person name="LaButti K."/>
            <person name="Pangilinan J."/>
            <person name="Lipzen A."/>
            <person name="Amirebrahimi M."/>
            <person name="Yan J."/>
            <person name="Adam C."/>
            <person name="Keymanesh K."/>
            <person name="Ng V."/>
            <person name="Louie K."/>
            <person name="Northen T."/>
            <person name="Drula E."/>
            <person name="Henrissat B."/>
            <person name="Hsieh H.M."/>
            <person name="Youens-Clark K."/>
            <person name="Lutzoni F."/>
            <person name="Miadlikowska J."/>
            <person name="Eastwood D.C."/>
            <person name="Hamelin R.C."/>
            <person name="Grigoriev I.V."/>
            <person name="U'Ren J.M."/>
        </authorList>
    </citation>
    <scope>NUCLEOTIDE SEQUENCE [LARGE SCALE GENOMIC DNA]</scope>
    <source>
        <strain evidence="1 2">ER1909</strain>
    </source>
</reference>
<keyword evidence="2" id="KW-1185">Reference proteome</keyword>
<sequence>MASSRVFGNDALLVKILAEVPERDLLSSAKRVSKRWEHVIDSSTTINELLFLGARSTSFDEDNYTKNPMLSGIFKDYFGMGTLGPQGFTTIRALKDSIDPEKFMLTRFVDDVGNLEETLHTRHVKKKINLLEYKPDEDFNDFDPVLYTHDSSWVAMNISQPPITKMSWEIYRNEGDNMFDEFHRGYPVAIATFNFPDGIRMLRFYDLVLGTLGCHKVRWPLQRGSPEPDNNSSSLVPQSSQPLTLQETVRVFLQWKANLLTTADRDNALTIRQTIWDSPEAGDEWWTKWDLEVYHWNLVELKIRVIDDKSICRYTTQHLSSTDMMKRFLVLAKTPRLENLSLRPRDGMYRLAMGGTIL</sequence>
<evidence type="ECO:0000313" key="2">
    <source>
        <dbReference type="Proteomes" id="UP001497680"/>
    </source>
</evidence>
<dbReference type="Proteomes" id="UP001497680">
    <property type="component" value="Unassembled WGS sequence"/>
</dbReference>
<organism evidence="1 2">
    <name type="scientific">Hypoxylon rubiginosum</name>
    <dbReference type="NCBI Taxonomy" id="110542"/>
    <lineage>
        <taxon>Eukaryota</taxon>
        <taxon>Fungi</taxon>
        <taxon>Dikarya</taxon>
        <taxon>Ascomycota</taxon>
        <taxon>Pezizomycotina</taxon>
        <taxon>Sordariomycetes</taxon>
        <taxon>Xylariomycetidae</taxon>
        <taxon>Xylariales</taxon>
        <taxon>Hypoxylaceae</taxon>
        <taxon>Hypoxylon</taxon>
    </lineage>
</organism>
<accession>A0ACC0CSG9</accession>
<proteinExistence type="predicted"/>
<dbReference type="EMBL" id="MU394352">
    <property type="protein sequence ID" value="KAI6083446.1"/>
    <property type="molecule type" value="Genomic_DNA"/>
</dbReference>
<comment type="caution">
    <text evidence="1">The sequence shown here is derived from an EMBL/GenBank/DDBJ whole genome shotgun (WGS) entry which is preliminary data.</text>
</comment>
<gene>
    <name evidence="1" type="ORF">F4821DRAFT_280910</name>
</gene>